<evidence type="ECO:0000256" key="1">
    <source>
        <dbReference type="SAM" id="MobiDB-lite"/>
    </source>
</evidence>
<name>A0A644Z795_9ZZZZ</name>
<comment type="caution">
    <text evidence="2">The sequence shown here is derived from an EMBL/GenBank/DDBJ whole genome shotgun (WGS) entry which is preliminary data.</text>
</comment>
<organism evidence="2">
    <name type="scientific">bioreactor metagenome</name>
    <dbReference type="NCBI Taxonomy" id="1076179"/>
    <lineage>
        <taxon>unclassified sequences</taxon>
        <taxon>metagenomes</taxon>
        <taxon>ecological metagenomes</taxon>
    </lineage>
</organism>
<sequence length="65" mass="6795">MGRPPFEGLIIYGIAVFPAYGLFHVAGDILPASLCVGDHGPRGNENGGEVQPCRGHEHPGDDLVA</sequence>
<feature type="region of interest" description="Disordered" evidence="1">
    <location>
        <begin position="38"/>
        <end position="65"/>
    </location>
</feature>
<proteinExistence type="predicted"/>
<dbReference type="AlphaFoldDB" id="A0A644Z795"/>
<gene>
    <name evidence="2" type="ORF">SDC9_81179</name>
</gene>
<reference evidence="2" key="1">
    <citation type="submission" date="2019-08" db="EMBL/GenBank/DDBJ databases">
        <authorList>
            <person name="Kucharzyk K."/>
            <person name="Murdoch R.W."/>
            <person name="Higgins S."/>
            <person name="Loffler F."/>
        </authorList>
    </citation>
    <scope>NUCLEOTIDE SEQUENCE</scope>
</reference>
<dbReference type="EMBL" id="VSSQ01007021">
    <property type="protein sequence ID" value="MPM34593.1"/>
    <property type="molecule type" value="Genomic_DNA"/>
</dbReference>
<accession>A0A644Z795</accession>
<protein>
    <submittedName>
        <fullName evidence="2">Uncharacterized protein</fullName>
    </submittedName>
</protein>
<feature type="compositionally biased region" description="Basic and acidic residues" evidence="1">
    <location>
        <begin position="54"/>
        <end position="65"/>
    </location>
</feature>
<evidence type="ECO:0000313" key="2">
    <source>
        <dbReference type="EMBL" id="MPM34593.1"/>
    </source>
</evidence>